<feature type="active site" description="Charge relay system" evidence="7">
    <location>
        <position position="287"/>
    </location>
</feature>
<gene>
    <name evidence="10" type="ORF">ASPACDRAFT_125874</name>
</gene>
<keyword evidence="2 7" id="KW-0645">Protease</keyword>
<dbReference type="Gene3D" id="3.40.50.200">
    <property type="entry name" value="Peptidase S8/S53 domain"/>
    <property type="match status" value="1"/>
</dbReference>
<evidence type="ECO:0000256" key="7">
    <source>
        <dbReference type="PROSITE-ProRule" id="PRU01240"/>
    </source>
</evidence>
<keyword evidence="11" id="KW-1185">Reference proteome</keyword>
<dbReference type="AlphaFoldDB" id="A0A1L9WJI7"/>
<dbReference type="STRING" id="690307.A0A1L9WJI7"/>
<dbReference type="Pfam" id="PF00082">
    <property type="entry name" value="Peptidase_S8"/>
    <property type="match status" value="1"/>
</dbReference>
<protein>
    <recommendedName>
        <fullName evidence="9">Peptidase S8/S53 domain-containing protein</fullName>
    </recommendedName>
</protein>
<evidence type="ECO:0000313" key="10">
    <source>
        <dbReference type="EMBL" id="OJJ96323.1"/>
    </source>
</evidence>
<feature type="active site" description="Charge relay system" evidence="7">
    <location>
        <position position="136"/>
    </location>
</feature>
<dbReference type="OrthoDB" id="4508363at2759"/>
<dbReference type="SUPFAM" id="SSF52743">
    <property type="entry name" value="Subtilisin-like"/>
    <property type="match status" value="1"/>
</dbReference>
<dbReference type="EMBL" id="KV878986">
    <property type="protein sequence ID" value="OJJ96323.1"/>
    <property type="molecule type" value="Genomic_DNA"/>
</dbReference>
<dbReference type="GeneID" id="30970676"/>
<dbReference type="InterPro" id="IPR000209">
    <property type="entry name" value="Peptidase_S8/S53_dom"/>
</dbReference>
<evidence type="ECO:0000313" key="11">
    <source>
        <dbReference type="Proteomes" id="UP000184546"/>
    </source>
</evidence>
<feature type="active site" description="Charge relay system" evidence="7">
    <location>
        <position position="104"/>
    </location>
</feature>
<dbReference type="RefSeq" id="XP_020052663.1">
    <property type="nucleotide sequence ID" value="XM_020196862.1"/>
</dbReference>
<keyword evidence="5 7" id="KW-0720">Serine protease</keyword>
<dbReference type="InterPro" id="IPR036852">
    <property type="entry name" value="Peptidase_S8/S53_dom_sf"/>
</dbReference>
<name>A0A1L9WJI7_ASPA1</name>
<evidence type="ECO:0000256" key="3">
    <source>
        <dbReference type="ARBA" id="ARBA00022729"/>
    </source>
</evidence>
<evidence type="ECO:0000256" key="8">
    <source>
        <dbReference type="SAM" id="MobiDB-lite"/>
    </source>
</evidence>
<dbReference type="PROSITE" id="PS51892">
    <property type="entry name" value="SUBTILASE"/>
    <property type="match status" value="1"/>
</dbReference>
<keyword evidence="4 7" id="KW-0378">Hydrolase</keyword>
<evidence type="ECO:0000256" key="1">
    <source>
        <dbReference type="ARBA" id="ARBA00011073"/>
    </source>
</evidence>
<keyword evidence="3" id="KW-0732">Signal</keyword>
<dbReference type="VEuPathDB" id="FungiDB:ASPACDRAFT_125874"/>
<dbReference type="Proteomes" id="UP000184546">
    <property type="component" value="Unassembled WGS sequence"/>
</dbReference>
<accession>A0A1L9WJI7</accession>
<evidence type="ECO:0000256" key="6">
    <source>
        <dbReference type="ARBA" id="ARBA00023145"/>
    </source>
</evidence>
<dbReference type="CDD" id="cd00306">
    <property type="entry name" value="Peptidases_S8_S53"/>
    <property type="match status" value="1"/>
</dbReference>
<organism evidence="10 11">
    <name type="scientific">Aspergillus aculeatus (strain ATCC 16872 / CBS 172.66 / WB 5094)</name>
    <dbReference type="NCBI Taxonomy" id="690307"/>
    <lineage>
        <taxon>Eukaryota</taxon>
        <taxon>Fungi</taxon>
        <taxon>Dikarya</taxon>
        <taxon>Ascomycota</taxon>
        <taxon>Pezizomycotina</taxon>
        <taxon>Eurotiomycetes</taxon>
        <taxon>Eurotiomycetidae</taxon>
        <taxon>Eurotiales</taxon>
        <taxon>Aspergillaceae</taxon>
        <taxon>Aspergillus</taxon>
        <taxon>Aspergillus subgen. Circumdati</taxon>
    </lineage>
</organism>
<proteinExistence type="inferred from homology"/>
<evidence type="ECO:0000256" key="4">
    <source>
        <dbReference type="ARBA" id="ARBA00022801"/>
    </source>
</evidence>
<reference evidence="11" key="1">
    <citation type="journal article" date="2017" name="Genome Biol.">
        <title>Comparative genomics reveals high biological diversity and specific adaptations in the industrially and medically important fungal genus Aspergillus.</title>
        <authorList>
            <person name="de Vries R.P."/>
            <person name="Riley R."/>
            <person name="Wiebenga A."/>
            <person name="Aguilar-Osorio G."/>
            <person name="Amillis S."/>
            <person name="Uchima C.A."/>
            <person name="Anderluh G."/>
            <person name="Asadollahi M."/>
            <person name="Askin M."/>
            <person name="Barry K."/>
            <person name="Battaglia E."/>
            <person name="Bayram O."/>
            <person name="Benocci T."/>
            <person name="Braus-Stromeyer S.A."/>
            <person name="Caldana C."/>
            <person name="Canovas D."/>
            <person name="Cerqueira G.C."/>
            <person name="Chen F."/>
            <person name="Chen W."/>
            <person name="Choi C."/>
            <person name="Clum A."/>
            <person name="Dos Santos R.A."/>
            <person name="Damasio A.R."/>
            <person name="Diallinas G."/>
            <person name="Emri T."/>
            <person name="Fekete E."/>
            <person name="Flipphi M."/>
            <person name="Freyberg S."/>
            <person name="Gallo A."/>
            <person name="Gournas C."/>
            <person name="Habgood R."/>
            <person name="Hainaut M."/>
            <person name="Harispe M.L."/>
            <person name="Henrissat B."/>
            <person name="Hilden K.S."/>
            <person name="Hope R."/>
            <person name="Hossain A."/>
            <person name="Karabika E."/>
            <person name="Karaffa L."/>
            <person name="Karanyi Z."/>
            <person name="Krasevec N."/>
            <person name="Kuo A."/>
            <person name="Kusch H."/>
            <person name="LaButti K."/>
            <person name="Lagendijk E.L."/>
            <person name="Lapidus A."/>
            <person name="Levasseur A."/>
            <person name="Lindquist E."/>
            <person name="Lipzen A."/>
            <person name="Logrieco A.F."/>
            <person name="MacCabe A."/>
            <person name="Maekelae M.R."/>
            <person name="Malavazi I."/>
            <person name="Melin P."/>
            <person name="Meyer V."/>
            <person name="Mielnichuk N."/>
            <person name="Miskei M."/>
            <person name="Molnar A.P."/>
            <person name="Mule G."/>
            <person name="Ngan C.Y."/>
            <person name="Orejas M."/>
            <person name="Orosz E."/>
            <person name="Ouedraogo J.P."/>
            <person name="Overkamp K.M."/>
            <person name="Park H.-S."/>
            <person name="Perrone G."/>
            <person name="Piumi F."/>
            <person name="Punt P.J."/>
            <person name="Ram A.F."/>
            <person name="Ramon A."/>
            <person name="Rauscher S."/>
            <person name="Record E."/>
            <person name="Riano-Pachon D.M."/>
            <person name="Robert V."/>
            <person name="Roehrig J."/>
            <person name="Ruller R."/>
            <person name="Salamov A."/>
            <person name="Salih N.S."/>
            <person name="Samson R.A."/>
            <person name="Sandor E."/>
            <person name="Sanguinetti M."/>
            <person name="Schuetze T."/>
            <person name="Sepcic K."/>
            <person name="Shelest E."/>
            <person name="Sherlock G."/>
            <person name="Sophianopoulou V."/>
            <person name="Squina F.M."/>
            <person name="Sun H."/>
            <person name="Susca A."/>
            <person name="Todd R.B."/>
            <person name="Tsang A."/>
            <person name="Unkles S.E."/>
            <person name="van de Wiele N."/>
            <person name="van Rossen-Uffink D."/>
            <person name="Oliveira J.V."/>
            <person name="Vesth T.C."/>
            <person name="Visser J."/>
            <person name="Yu J.-H."/>
            <person name="Zhou M."/>
            <person name="Andersen M.R."/>
            <person name="Archer D.B."/>
            <person name="Baker S.E."/>
            <person name="Benoit I."/>
            <person name="Brakhage A.A."/>
            <person name="Braus G.H."/>
            <person name="Fischer R."/>
            <person name="Frisvad J.C."/>
            <person name="Goldman G.H."/>
            <person name="Houbraken J."/>
            <person name="Oakley B."/>
            <person name="Pocsi I."/>
            <person name="Scazzocchio C."/>
            <person name="Seiboth B."/>
            <person name="vanKuyk P.A."/>
            <person name="Wortman J."/>
            <person name="Dyer P.S."/>
            <person name="Grigoriev I.V."/>
        </authorList>
    </citation>
    <scope>NUCLEOTIDE SEQUENCE [LARGE SCALE GENOMIC DNA]</scope>
    <source>
        <strain evidence="11">ATCC 16872 / CBS 172.66 / WB 5094</strain>
    </source>
</reference>
<dbReference type="PANTHER" id="PTHR43806:SF11">
    <property type="entry name" value="CEREVISIN-RELATED"/>
    <property type="match status" value="1"/>
</dbReference>
<dbReference type="OMA" id="QLMPERH"/>
<dbReference type="PANTHER" id="PTHR43806">
    <property type="entry name" value="PEPTIDASE S8"/>
    <property type="match status" value="1"/>
</dbReference>
<evidence type="ECO:0000256" key="2">
    <source>
        <dbReference type="ARBA" id="ARBA00022670"/>
    </source>
</evidence>
<feature type="region of interest" description="Disordered" evidence="8">
    <location>
        <begin position="44"/>
        <end position="67"/>
    </location>
</feature>
<keyword evidence="6" id="KW-0865">Zymogen</keyword>
<evidence type="ECO:0000259" key="9">
    <source>
        <dbReference type="Pfam" id="PF00082"/>
    </source>
</evidence>
<dbReference type="GO" id="GO:0006508">
    <property type="term" value="P:proteolysis"/>
    <property type="evidence" value="ECO:0007669"/>
    <property type="project" value="UniProtKB-KW"/>
</dbReference>
<dbReference type="InterPro" id="IPR050131">
    <property type="entry name" value="Peptidase_S8_subtilisin-like"/>
</dbReference>
<evidence type="ECO:0000256" key="5">
    <source>
        <dbReference type="ARBA" id="ARBA00022825"/>
    </source>
</evidence>
<feature type="domain" description="Peptidase S8/S53" evidence="9">
    <location>
        <begin position="98"/>
        <end position="312"/>
    </location>
</feature>
<dbReference type="GO" id="GO:0004252">
    <property type="term" value="F:serine-type endopeptidase activity"/>
    <property type="evidence" value="ECO:0007669"/>
    <property type="project" value="UniProtKB-UniRule"/>
</dbReference>
<sequence length="375" mass="41842">MSRIPVRCLSGAREELEESLPKATIHPLSNCDDSNVRNATHLSQNRLQSSHPARSLETDGVFSSGQDTRESEDWFNELDDLIRTMQCPSTLRGRYQPVRIAIIDTGLHPTYRSRLNVVEYKDLIDNRLTMRDNTWHGTLSATLAAGACDNAELYIARIFDTKDADIEQGPRLMAKVIAWAIEPKRRVDIISISAGFARHSPELQRAVNKASNAGTLIFAAASNWGNRGRVAFPARHSFKTMCIFSTNSRDQASSFNPEPRERADNFAILGEALTHPADSTKCESGTSMTTAIAARLTTRIIDVSRHEDNATIERVADVSSLAGMTAIFRSMSKRAGPFQCVSPLQLMPERHMDNTRERNRAYVRESLHRAMERAG</sequence>
<comment type="similarity">
    <text evidence="1 7">Belongs to the peptidase S8 family.</text>
</comment>